<dbReference type="EMBL" id="FBWK01000058">
    <property type="protein sequence ID" value="CUX62272.1"/>
    <property type="molecule type" value="Genomic_DNA"/>
</dbReference>
<evidence type="ECO:0000313" key="2">
    <source>
        <dbReference type="Proteomes" id="UP000191988"/>
    </source>
</evidence>
<dbReference type="AlphaFoldDB" id="A0A1S7S4F5"/>
<gene>
    <name evidence="1" type="ORF">AGR3A_Lc30008</name>
</gene>
<proteinExistence type="predicted"/>
<reference evidence="2" key="1">
    <citation type="submission" date="2016-01" db="EMBL/GenBank/DDBJ databases">
        <authorList>
            <person name="Regsiter A."/>
            <person name="william w."/>
        </authorList>
    </citation>
    <scope>NUCLEOTIDE SEQUENCE [LARGE SCALE GENOMIC DNA]</scope>
    <source>
        <strain evidence="2">CFBP 6623</strain>
    </source>
</reference>
<evidence type="ECO:0000313" key="1">
    <source>
        <dbReference type="EMBL" id="CUX62272.1"/>
    </source>
</evidence>
<dbReference type="STRING" id="1183432.AGR3A_Lc30008"/>
<keyword evidence="2" id="KW-1185">Reference proteome</keyword>
<organism evidence="1 2">
    <name type="scientific">Agrobacterium tomkonis CFBP 6623</name>
    <dbReference type="NCBI Taxonomy" id="1183432"/>
    <lineage>
        <taxon>Bacteria</taxon>
        <taxon>Pseudomonadati</taxon>
        <taxon>Pseudomonadota</taxon>
        <taxon>Alphaproteobacteria</taxon>
        <taxon>Hyphomicrobiales</taxon>
        <taxon>Rhizobiaceae</taxon>
        <taxon>Rhizobium/Agrobacterium group</taxon>
        <taxon>Agrobacterium</taxon>
        <taxon>Agrobacterium tumefaciens complex</taxon>
    </lineage>
</organism>
<protein>
    <submittedName>
        <fullName evidence="1">Uncharacterized protein</fullName>
    </submittedName>
</protein>
<dbReference type="Proteomes" id="UP000191988">
    <property type="component" value="Unassembled WGS sequence"/>
</dbReference>
<name>A0A1S7S4F5_9HYPH</name>
<sequence>MGSARRRTQAGISAMNTVTRAMSAVRKLPATPRNTIHMKRYRVASSVQETGVPHIRVDTCKSTTARTPIAARPASTSVANLMTLPKNDDVSSINLSSQPDRLRAGPEDLMALLLADGGNGLVKESLILHQPGKDRIEAL</sequence>
<accession>A0A1S7S4F5</accession>